<dbReference type="InterPro" id="IPR017208">
    <property type="entry name" value="UCP037442_abhydr"/>
</dbReference>
<name>A0ABV6AT16_9HYPH</name>
<dbReference type="GO" id="GO:0016787">
    <property type="term" value="F:hydrolase activity"/>
    <property type="evidence" value="ECO:0007669"/>
    <property type="project" value="UniProtKB-KW"/>
</dbReference>
<comment type="caution">
    <text evidence="2">The sequence shown here is derived from an EMBL/GenBank/DDBJ whole genome shotgun (WGS) entry which is preliminary data.</text>
</comment>
<keyword evidence="3" id="KW-1185">Reference proteome</keyword>
<dbReference type="Gene3D" id="3.40.50.1820">
    <property type="entry name" value="alpha/beta hydrolase"/>
    <property type="match status" value="1"/>
</dbReference>
<dbReference type="InterPro" id="IPR029058">
    <property type="entry name" value="AB_hydrolase_fold"/>
</dbReference>
<proteinExistence type="predicted"/>
<dbReference type="RefSeq" id="WP_377265688.1">
    <property type="nucleotide sequence ID" value="NZ_JBHMAA010000040.1"/>
</dbReference>
<feature type="domain" description="Serine aminopeptidase S33" evidence="1">
    <location>
        <begin position="49"/>
        <end position="153"/>
    </location>
</feature>
<sequence>MSSHLSHPMPMDGPPVELACPDGVRLGGHFWRTRQADLIGTVIVNPATGVLARYYHRYARFLAGDGFDVLTYDYRGIGLSRPERLRGCGYRWRDWGQQDFESAVRFVDQQGRGDRLLVVGHSIGGFLPGLAESAGRIARMLTVGAQYAWWADYAAHRRLPLFLKWHVAMPALTYAFGYFPGRRLGWLEDLPAGVGYEWGFRGLRFERSHPPDERQNVLMRMAAVSAPILAVAVSDDELGTPAAIRRTLGYYTGSERTTVLLRPSDYGRDAIGHFGLFHGSHAAGLWLDTLLWLRDGRNPWPDHVIDP</sequence>
<dbReference type="PIRSF" id="PIRSF037442">
    <property type="entry name" value="UCP037442_abhydr"/>
    <property type="match status" value="1"/>
</dbReference>
<evidence type="ECO:0000313" key="3">
    <source>
        <dbReference type="Proteomes" id="UP001589692"/>
    </source>
</evidence>
<dbReference type="InterPro" id="IPR022742">
    <property type="entry name" value="Hydrolase_4"/>
</dbReference>
<protein>
    <submittedName>
        <fullName evidence="2">Alpha/beta fold hydrolase</fullName>
    </submittedName>
</protein>
<accession>A0ABV6AT16</accession>
<dbReference type="Proteomes" id="UP001589692">
    <property type="component" value="Unassembled WGS sequence"/>
</dbReference>
<gene>
    <name evidence="2" type="ORF">ACFFP0_28935</name>
</gene>
<keyword evidence="2" id="KW-0378">Hydrolase</keyword>
<dbReference type="EMBL" id="JBHMAA010000040">
    <property type="protein sequence ID" value="MFB9952888.1"/>
    <property type="molecule type" value="Genomic_DNA"/>
</dbReference>
<evidence type="ECO:0000259" key="1">
    <source>
        <dbReference type="Pfam" id="PF12146"/>
    </source>
</evidence>
<reference evidence="2 3" key="1">
    <citation type="submission" date="2024-09" db="EMBL/GenBank/DDBJ databases">
        <authorList>
            <person name="Sun Q."/>
            <person name="Mori K."/>
        </authorList>
    </citation>
    <scope>NUCLEOTIDE SEQUENCE [LARGE SCALE GENOMIC DNA]</scope>
    <source>
        <strain evidence="2 3">TBRC 4938</strain>
    </source>
</reference>
<dbReference type="Pfam" id="PF12146">
    <property type="entry name" value="Hydrolase_4"/>
    <property type="match status" value="1"/>
</dbReference>
<organism evidence="2 3">
    <name type="scientific">Rhizobium puerariae</name>
    <dbReference type="NCBI Taxonomy" id="1585791"/>
    <lineage>
        <taxon>Bacteria</taxon>
        <taxon>Pseudomonadati</taxon>
        <taxon>Pseudomonadota</taxon>
        <taxon>Alphaproteobacteria</taxon>
        <taxon>Hyphomicrobiales</taxon>
        <taxon>Rhizobiaceae</taxon>
        <taxon>Rhizobium/Agrobacterium group</taxon>
        <taxon>Rhizobium</taxon>
    </lineage>
</organism>
<dbReference type="SUPFAM" id="SSF53474">
    <property type="entry name" value="alpha/beta-Hydrolases"/>
    <property type="match status" value="1"/>
</dbReference>
<evidence type="ECO:0000313" key="2">
    <source>
        <dbReference type="EMBL" id="MFB9952888.1"/>
    </source>
</evidence>